<dbReference type="AlphaFoldDB" id="A0A0L6VRF5"/>
<sequence length="377" mass="40320">MFGTLKALATIVALAATVTAQESSFSRSFYGMAYSPKGALLPECGAQQDQVTLEMGKLAQLTPRIRLYGADCNQTELVLEGIKQAGNVDLSVWLGIFIDGNDTVYERQLKAVTTAIQKYGTEHIAGITVGNEFLLLSYGDGGLPTDPKGVAARTTLLNYIKKTNQTLQAMKLDKAIPLGTADAGSAVTKELCAGADYVMANVHPWFGHVPVEQAAGWTWQFFQDFDVNVCAQAPNKPIMYIAETGWPTASDNASMTTNGPSEASVKNSQTFMDTFVCQANKNQTNYLKDEEWKKKYGGVEPYWGLYDFNMKYKDGLKVPNCPVTSPTGRAAGSANHDTHSSGGSGGKPGAKSSASSTPLVASTMAFALLGTGLFVLL</sequence>
<dbReference type="EMBL" id="LAVV01001843">
    <property type="protein sequence ID" value="KNZ63274.1"/>
    <property type="molecule type" value="Genomic_DNA"/>
</dbReference>
<feature type="chain" id="PRO_5005568512" description="glucan endo-1,3-beta-D-glucosidase" evidence="16">
    <location>
        <begin position="21"/>
        <end position="377"/>
    </location>
</feature>
<proteinExistence type="inferred from homology"/>
<evidence type="ECO:0000256" key="5">
    <source>
        <dbReference type="ARBA" id="ARBA00022475"/>
    </source>
</evidence>
<dbReference type="GO" id="GO:0009277">
    <property type="term" value="C:fungal-type cell wall"/>
    <property type="evidence" value="ECO:0007669"/>
    <property type="project" value="TreeGrafter"/>
</dbReference>
<comment type="catalytic activity">
    <reaction evidence="1">
        <text>Hydrolysis of (1-&gt;3)-beta-D-glucosidic linkages in (1-&gt;3)-beta-D-glucans.</text>
        <dbReference type="EC" id="3.2.1.39"/>
    </reaction>
</comment>
<comment type="similarity">
    <text evidence="3">Belongs to the glycosyl hydrolase 17 family.</text>
</comment>
<dbReference type="GO" id="GO:0005576">
    <property type="term" value="C:extracellular region"/>
    <property type="evidence" value="ECO:0007669"/>
    <property type="project" value="TreeGrafter"/>
</dbReference>
<dbReference type="GO" id="GO:0071555">
    <property type="term" value="P:cell wall organization"/>
    <property type="evidence" value="ECO:0007669"/>
    <property type="project" value="UniProtKB-KW"/>
</dbReference>
<keyword evidence="5" id="KW-1003">Cell membrane</keyword>
<accession>A0A0L6VRF5</accession>
<keyword evidence="6" id="KW-0378">Hydrolase</keyword>
<keyword evidence="9" id="KW-0119">Carbohydrate metabolism</keyword>
<evidence type="ECO:0000256" key="7">
    <source>
        <dbReference type="ARBA" id="ARBA00023136"/>
    </source>
</evidence>
<evidence type="ECO:0000256" key="13">
    <source>
        <dbReference type="ARBA" id="ARBA00042373"/>
    </source>
</evidence>
<keyword evidence="10" id="KW-0961">Cell wall biogenesis/degradation</keyword>
<dbReference type="PANTHER" id="PTHR16631:SF17">
    <property type="entry name" value="GLUCAN ENDO-1,3-BETA-GLUCOSIDASE BTGC"/>
    <property type="match status" value="1"/>
</dbReference>
<comment type="subcellular location">
    <subcellularLocation>
        <location evidence="2">Cell membrane</location>
        <topology evidence="2">Single-pass type II membrane protein</topology>
    </subcellularLocation>
</comment>
<evidence type="ECO:0000256" key="6">
    <source>
        <dbReference type="ARBA" id="ARBA00022801"/>
    </source>
</evidence>
<keyword evidence="16" id="KW-0732">Signal</keyword>
<evidence type="ECO:0000256" key="11">
    <source>
        <dbReference type="ARBA" id="ARBA00023326"/>
    </source>
</evidence>
<comment type="caution">
    <text evidence="17">The sequence shown here is derived from an EMBL/GenBank/DDBJ whole genome shotgun (WGS) entry which is preliminary data.</text>
</comment>
<keyword evidence="7" id="KW-0472">Membrane</keyword>
<evidence type="ECO:0000256" key="12">
    <source>
        <dbReference type="ARBA" id="ARBA00037649"/>
    </source>
</evidence>
<keyword evidence="8" id="KW-0325">Glycoprotein</keyword>
<evidence type="ECO:0000256" key="4">
    <source>
        <dbReference type="ARBA" id="ARBA00012780"/>
    </source>
</evidence>
<comment type="function">
    <text evidence="12">Glucanases play a role in cell expansion during growth, in cell-cell fusion during mating, and in spore release during sporulation. This enzyme may be involved in beta-glucan degradation. Active on laminarin and lichenan.</text>
</comment>
<evidence type="ECO:0000256" key="1">
    <source>
        <dbReference type="ARBA" id="ARBA00000382"/>
    </source>
</evidence>
<dbReference type="InterPro" id="IPR017853">
    <property type="entry name" value="GH"/>
</dbReference>
<organism evidence="17 18">
    <name type="scientific">Puccinia sorghi</name>
    <dbReference type="NCBI Taxonomy" id="27349"/>
    <lineage>
        <taxon>Eukaryota</taxon>
        <taxon>Fungi</taxon>
        <taxon>Dikarya</taxon>
        <taxon>Basidiomycota</taxon>
        <taxon>Pucciniomycotina</taxon>
        <taxon>Pucciniomycetes</taxon>
        <taxon>Pucciniales</taxon>
        <taxon>Pucciniaceae</taxon>
        <taxon>Puccinia</taxon>
    </lineage>
</organism>
<dbReference type="VEuPathDB" id="FungiDB:VP01_1165g4"/>
<feature type="signal peptide" evidence="16">
    <location>
        <begin position="1"/>
        <end position="20"/>
    </location>
</feature>
<dbReference type="SUPFAM" id="SSF51445">
    <property type="entry name" value="(Trans)glycosidases"/>
    <property type="match status" value="1"/>
</dbReference>
<dbReference type="GO" id="GO:0042973">
    <property type="term" value="F:glucan endo-1,3-beta-D-glucosidase activity"/>
    <property type="evidence" value="ECO:0007669"/>
    <property type="project" value="UniProtKB-EC"/>
</dbReference>
<evidence type="ECO:0000256" key="14">
    <source>
        <dbReference type="ARBA" id="ARBA00043078"/>
    </source>
</evidence>
<evidence type="ECO:0000256" key="8">
    <source>
        <dbReference type="ARBA" id="ARBA00023180"/>
    </source>
</evidence>
<dbReference type="OrthoDB" id="68336at2759"/>
<dbReference type="Proteomes" id="UP000037035">
    <property type="component" value="Unassembled WGS sequence"/>
</dbReference>
<dbReference type="GO" id="GO:0005886">
    <property type="term" value="C:plasma membrane"/>
    <property type="evidence" value="ECO:0007669"/>
    <property type="project" value="UniProtKB-SubCell"/>
</dbReference>
<evidence type="ECO:0000256" key="10">
    <source>
        <dbReference type="ARBA" id="ARBA00023316"/>
    </source>
</evidence>
<dbReference type="GO" id="GO:0000272">
    <property type="term" value="P:polysaccharide catabolic process"/>
    <property type="evidence" value="ECO:0007669"/>
    <property type="project" value="UniProtKB-KW"/>
</dbReference>
<dbReference type="EC" id="3.2.1.39" evidence="4"/>
<evidence type="ECO:0000313" key="18">
    <source>
        <dbReference type="Proteomes" id="UP000037035"/>
    </source>
</evidence>
<evidence type="ECO:0000256" key="15">
    <source>
        <dbReference type="SAM" id="MobiDB-lite"/>
    </source>
</evidence>
<dbReference type="GO" id="GO:0009986">
    <property type="term" value="C:cell surface"/>
    <property type="evidence" value="ECO:0007669"/>
    <property type="project" value="TreeGrafter"/>
</dbReference>
<protein>
    <recommendedName>
        <fullName evidence="4">glucan endo-1,3-beta-D-glucosidase</fullName>
        <ecNumber evidence="4">3.2.1.39</ecNumber>
    </recommendedName>
    <alternativeName>
        <fullName evidence="14">Endo-1,3-beta-glucanase btgC</fullName>
    </alternativeName>
    <alternativeName>
        <fullName evidence="13">Laminarinase btgC</fullName>
    </alternativeName>
</protein>
<reference evidence="17 18" key="1">
    <citation type="submission" date="2015-08" db="EMBL/GenBank/DDBJ databases">
        <title>Next Generation Sequencing and Analysis of the Genome of Puccinia sorghi L Schw, the Causal Agent of Maize Common Rust.</title>
        <authorList>
            <person name="Rochi L."/>
            <person name="Burguener G."/>
            <person name="Darino M."/>
            <person name="Turjanski A."/>
            <person name="Kreff E."/>
            <person name="Dieguez M.J."/>
            <person name="Sacco F."/>
        </authorList>
    </citation>
    <scope>NUCLEOTIDE SEQUENCE [LARGE SCALE GENOMIC DNA]</scope>
    <source>
        <strain evidence="17 18">RO10H11247</strain>
    </source>
</reference>
<keyword evidence="11" id="KW-0624">Polysaccharide degradation</keyword>
<feature type="region of interest" description="Disordered" evidence="15">
    <location>
        <begin position="323"/>
        <end position="354"/>
    </location>
</feature>
<evidence type="ECO:0000256" key="3">
    <source>
        <dbReference type="ARBA" id="ARBA00008773"/>
    </source>
</evidence>
<dbReference type="PANTHER" id="PTHR16631">
    <property type="entry name" value="GLUCAN 1,3-BETA-GLUCOSIDASE"/>
    <property type="match status" value="1"/>
</dbReference>
<dbReference type="InterPro" id="IPR050732">
    <property type="entry name" value="Beta-glucan_modifiers"/>
</dbReference>
<gene>
    <name evidence="17" type="ORF">VP01_1165g4</name>
</gene>
<keyword evidence="18" id="KW-1185">Reference proteome</keyword>
<evidence type="ECO:0000256" key="16">
    <source>
        <dbReference type="SAM" id="SignalP"/>
    </source>
</evidence>
<name>A0A0L6VRF5_9BASI</name>
<dbReference type="Gene3D" id="3.20.20.80">
    <property type="entry name" value="Glycosidases"/>
    <property type="match status" value="2"/>
</dbReference>
<evidence type="ECO:0000256" key="9">
    <source>
        <dbReference type="ARBA" id="ARBA00023277"/>
    </source>
</evidence>
<evidence type="ECO:0000313" key="17">
    <source>
        <dbReference type="EMBL" id="KNZ63274.1"/>
    </source>
</evidence>
<evidence type="ECO:0000256" key="2">
    <source>
        <dbReference type="ARBA" id="ARBA00004401"/>
    </source>
</evidence>
<dbReference type="STRING" id="27349.A0A0L6VRF5"/>